<reference evidence="2 3" key="1">
    <citation type="submission" date="2020-07" db="EMBL/GenBank/DDBJ databases">
        <title>Metarhizium humberi genome.</title>
        <authorList>
            <person name="Lysoe E."/>
        </authorList>
    </citation>
    <scope>NUCLEOTIDE SEQUENCE [LARGE SCALE GENOMIC DNA]</scope>
    <source>
        <strain evidence="2 3">ESALQ1638</strain>
    </source>
</reference>
<dbReference type="Proteomes" id="UP000764110">
    <property type="component" value="Unassembled WGS sequence"/>
</dbReference>
<evidence type="ECO:0000256" key="1">
    <source>
        <dbReference type="SAM" id="MobiDB-lite"/>
    </source>
</evidence>
<comment type="caution">
    <text evidence="2">The sequence shown here is derived from an EMBL/GenBank/DDBJ whole genome shotgun (WGS) entry which is preliminary data.</text>
</comment>
<evidence type="ECO:0000313" key="3">
    <source>
        <dbReference type="Proteomes" id="UP000764110"/>
    </source>
</evidence>
<sequence>MQSKFATQIREIRTTVRSSGSSILLPGAKTVSRDIQHHGEFMRSSGARAIWDIRDEDKVLSEHTAPGLFVVGGAGHTGLMGGGTAFLGSTHGIGLRPSLDTISILGSNTPVELDPGAPLVVLWQVRPPVAVGICWSLFGQSIAQTRRHSISAIRHPQPDRPPPSTFRPSKPPLQRPSSLFTVSAPVSEPRLGVCMVFSGTFSLIFGLLAKEPAVRAPR</sequence>
<feature type="compositionally biased region" description="Pro residues" evidence="1">
    <location>
        <begin position="159"/>
        <end position="174"/>
    </location>
</feature>
<gene>
    <name evidence="2" type="ORF">MHUMG1_02721</name>
</gene>
<dbReference type="EMBL" id="JACEFI010000003">
    <property type="protein sequence ID" value="KAH0599931.1"/>
    <property type="molecule type" value="Genomic_DNA"/>
</dbReference>
<protein>
    <submittedName>
        <fullName evidence="2">Uncharacterized protein</fullName>
    </submittedName>
</protein>
<dbReference type="AlphaFoldDB" id="A0A9P8MGR7"/>
<feature type="region of interest" description="Disordered" evidence="1">
    <location>
        <begin position="152"/>
        <end position="174"/>
    </location>
</feature>
<keyword evidence="3" id="KW-1185">Reference proteome</keyword>
<evidence type="ECO:0000313" key="2">
    <source>
        <dbReference type="EMBL" id="KAH0599931.1"/>
    </source>
</evidence>
<name>A0A9P8MGR7_9HYPO</name>
<organism evidence="2 3">
    <name type="scientific">Metarhizium humberi</name>
    <dbReference type="NCBI Taxonomy" id="2596975"/>
    <lineage>
        <taxon>Eukaryota</taxon>
        <taxon>Fungi</taxon>
        <taxon>Dikarya</taxon>
        <taxon>Ascomycota</taxon>
        <taxon>Pezizomycotina</taxon>
        <taxon>Sordariomycetes</taxon>
        <taxon>Hypocreomycetidae</taxon>
        <taxon>Hypocreales</taxon>
        <taxon>Clavicipitaceae</taxon>
        <taxon>Metarhizium</taxon>
    </lineage>
</organism>
<accession>A0A9P8MGR7</accession>
<proteinExistence type="predicted"/>